<dbReference type="PANTHER" id="PTHR21060:SF15">
    <property type="entry name" value="ACETATE KINASE-RELATED"/>
    <property type="match status" value="1"/>
</dbReference>
<dbReference type="Pfam" id="PF00871">
    <property type="entry name" value="Acetate_kinase"/>
    <property type="match status" value="1"/>
</dbReference>
<dbReference type="Gene3D" id="3.30.420.40">
    <property type="match status" value="1"/>
</dbReference>
<dbReference type="GO" id="GO:0006083">
    <property type="term" value="P:acetate metabolic process"/>
    <property type="evidence" value="ECO:0007669"/>
    <property type="project" value="TreeGrafter"/>
</dbReference>
<comment type="caution">
    <text evidence="5">The sequence shown here is derived from an EMBL/GenBank/DDBJ whole genome shotgun (WGS) entry which is preliminary data.</text>
</comment>
<evidence type="ECO:0000313" key="5">
    <source>
        <dbReference type="EMBL" id="MPM87664.1"/>
    </source>
</evidence>
<keyword evidence="4" id="KW-0067">ATP-binding</keyword>
<evidence type="ECO:0000256" key="3">
    <source>
        <dbReference type="ARBA" id="ARBA00022777"/>
    </source>
</evidence>
<dbReference type="InterPro" id="IPR043129">
    <property type="entry name" value="ATPase_NBD"/>
</dbReference>
<dbReference type="PANTHER" id="PTHR21060">
    <property type="entry name" value="ACETATE KINASE"/>
    <property type="match status" value="1"/>
</dbReference>
<proteinExistence type="inferred from homology"/>
<dbReference type="PRINTS" id="PR00471">
    <property type="entry name" value="ACETATEKNASE"/>
</dbReference>
<sequence>MGTRCGDIDPTIVEFLMKKEKKSLSEVISILNKQSGILGISGVSNDMRDIEKAINENNERAKLAYQMYNYKIKKYVGAYLAAMNGADAICFTAGVGENDITVRKEICKDMEYAGLIFDEQANKNFKRGEETLISTPDSKIKVYIIPTNEELMLARDTYCIVSEQEITE</sequence>
<reference evidence="5" key="1">
    <citation type="submission" date="2019-08" db="EMBL/GenBank/DDBJ databases">
        <authorList>
            <person name="Kucharzyk K."/>
            <person name="Murdoch R.W."/>
            <person name="Higgins S."/>
            <person name="Loffler F."/>
        </authorList>
    </citation>
    <scope>NUCLEOTIDE SEQUENCE</scope>
</reference>
<gene>
    <name evidence="5" type="primary">ackA_47</name>
    <name evidence="5" type="ORF">SDC9_134764</name>
</gene>
<dbReference type="InterPro" id="IPR004372">
    <property type="entry name" value="Ac/propionate_kinase"/>
</dbReference>
<keyword evidence="2" id="KW-0547">Nucleotide-binding</keyword>
<keyword evidence="1 5" id="KW-0808">Transferase</keyword>
<dbReference type="EC" id="2.7.2.1" evidence="5"/>
<dbReference type="SUPFAM" id="SSF53067">
    <property type="entry name" value="Actin-like ATPase domain"/>
    <property type="match status" value="1"/>
</dbReference>
<evidence type="ECO:0000256" key="1">
    <source>
        <dbReference type="ARBA" id="ARBA00022679"/>
    </source>
</evidence>
<keyword evidence="3 5" id="KW-0418">Kinase</keyword>
<dbReference type="HAMAP" id="MF_00020">
    <property type="entry name" value="Acetate_kinase"/>
    <property type="match status" value="1"/>
</dbReference>
<dbReference type="InterPro" id="IPR000890">
    <property type="entry name" value="Aliphatic_acid_kin_short-chain"/>
</dbReference>
<evidence type="ECO:0000256" key="4">
    <source>
        <dbReference type="ARBA" id="ARBA00022840"/>
    </source>
</evidence>
<organism evidence="5">
    <name type="scientific">bioreactor metagenome</name>
    <dbReference type="NCBI Taxonomy" id="1076179"/>
    <lineage>
        <taxon>unclassified sequences</taxon>
        <taxon>metagenomes</taxon>
        <taxon>ecological metagenomes</taxon>
    </lineage>
</organism>
<protein>
    <submittedName>
        <fullName evidence="5">Acetate kinase</fullName>
        <ecNumber evidence="5">2.7.2.1</ecNumber>
    </submittedName>
</protein>
<dbReference type="GO" id="GO:0005524">
    <property type="term" value="F:ATP binding"/>
    <property type="evidence" value="ECO:0007669"/>
    <property type="project" value="UniProtKB-KW"/>
</dbReference>
<dbReference type="EMBL" id="VSSQ01035449">
    <property type="protein sequence ID" value="MPM87664.1"/>
    <property type="molecule type" value="Genomic_DNA"/>
</dbReference>
<accession>A0A645DE24</accession>
<name>A0A645DE24_9ZZZZ</name>
<dbReference type="AlphaFoldDB" id="A0A645DE24"/>
<evidence type="ECO:0000256" key="2">
    <source>
        <dbReference type="ARBA" id="ARBA00022741"/>
    </source>
</evidence>
<dbReference type="GO" id="GO:0008776">
    <property type="term" value="F:acetate kinase activity"/>
    <property type="evidence" value="ECO:0007669"/>
    <property type="project" value="UniProtKB-EC"/>
</dbReference>